<dbReference type="AlphaFoldDB" id="A0A5J4TBY5"/>
<dbReference type="Proteomes" id="UP000324800">
    <property type="component" value="Unassembled WGS sequence"/>
</dbReference>
<evidence type="ECO:0000313" key="2">
    <source>
        <dbReference type="Proteomes" id="UP000324800"/>
    </source>
</evidence>
<organism evidence="1 2">
    <name type="scientific">Streblomastix strix</name>
    <dbReference type="NCBI Taxonomy" id="222440"/>
    <lineage>
        <taxon>Eukaryota</taxon>
        <taxon>Metamonada</taxon>
        <taxon>Preaxostyla</taxon>
        <taxon>Oxymonadida</taxon>
        <taxon>Streblomastigidae</taxon>
        <taxon>Streblomastix</taxon>
    </lineage>
</organism>
<protein>
    <submittedName>
        <fullName evidence="1">Uncharacterized protein</fullName>
    </submittedName>
</protein>
<dbReference type="EMBL" id="SNRW01034630">
    <property type="protein sequence ID" value="KAA6355432.1"/>
    <property type="molecule type" value="Genomic_DNA"/>
</dbReference>
<gene>
    <name evidence="1" type="ORF">EZS28_049041</name>
</gene>
<name>A0A5J4TBY5_9EUKA</name>
<comment type="caution">
    <text evidence="1">The sequence shown here is derived from an EMBL/GenBank/DDBJ whole genome shotgun (WGS) entry which is preliminary data.</text>
</comment>
<proteinExistence type="predicted"/>
<accession>A0A5J4TBY5</accession>
<evidence type="ECO:0000313" key="1">
    <source>
        <dbReference type="EMBL" id="KAA6355432.1"/>
    </source>
</evidence>
<reference evidence="1 2" key="1">
    <citation type="submission" date="2019-03" db="EMBL/GenBank/DDBJ databases">
        <title>Single cell metagenomics reveals metabolic interactions within the superorganism composed of flagellate Streblomastix strix and complex community of Bacteroidetes bacteria on its surface.</title>
        <authorList>
            <person name="Treitli S.C."/>
            <person name="Kolisko M."/>
            <person name="Husnik F."/>
            <person name="Keeling P."/>
            <person name="Hampl V."/>
        </authorList>
    </citation>
    <scope>NUCLEOTIDE SEQUENCE [LARGE SCALE GENOMIC DNA]</scope>
    <source>
        <strain evidence="1">ST1C</strain>
    </source>
</reference>
<sequence>MSKRKRQIEKKINLSLNNYNQKEKNHHPSFQPLPLLVQVSLEQIEEEGANEELEAQMKNNGYCYGLIKTQANDTKAVILNHFINLD</sequence>